<dbReference type="AlphaFoldDB" id="F5Y757"/>
<dbReference type="STRING" id="545695.TREAZ_1137"/>
<accession>F5Y757</accession>
<evidence type="ECO:0000313" key="2">
    <source>
        <dbReference type="Proteomes" id="UP000009222"/>
    </source>
</evidence>
<dbReference type="EMBL" id="CP001841">
    <property type="protein sequence ID" value="AEF82789.1"/>
    <property type="molecule type" value="Genomic_DNA"/>
</dbReference>
<reference evidence="1 2" key="2">
    <citation type="journal article" date="2011" name="ISME J.">
        <title>RNA-seq reveals cooperative metabolic interactions between two termite-gut spirochete species in co-culture.</title>
        <authorList>
            <person name="Rosenthal A.Z."/>
            <person name="Matson E.G."/>
            <person name="Eldar A."/>
            <person name="Leadbetter J.R."/>
        </authorList>
    </citation>
    <scope>NUCLEOTIDE SEQUENCE [LARGE SCALE GENOMIC DNA]</scope>
    <source>
        <strain evidence="2">ATCC BAA-888 / DSM 13862 / ZAS-9</strain>
    </source>
</reference>
<organism evidence="1 2">
    <name type="scientific">Leadbettera azotonutricia (strain ATCC BAA-888 / DSM 13862 / ZAS-9)</name>
    <name type="common">Treponema azotonutricium</name>
    <dbReference type="NCBI Taxonomy" id="545695"/>
    <lineage>
        <taxon>Bacteria</taxon>
        <taxon>Pseudomonadati</taxon>
        <taxon>Spirochaetota</taxon>
        <taxon>Spirochaetia</taxon>
        <taxon>Spirochaetales</taxon>
        <taxon>Breznakiellaceae</taxon>
        <taxon>Leadbettera</taxon>
    </lineage>
</organism>
<dbReference type="KEGG" id="taz:TREAZ_1137"/>
<name>F5Y757_LEAAZ</name>
<proteinExistence type="predicted"/>
<dbReference type="InParanoid" id="F5Y757"/>
<dbReference type="Proteomes" id="UP000009222">
    <property type="component" value="Chromosome"/>
</dbReference>
<keyword evidence="2" id="KW-1185">Reference proteome</keyword>
<sequence>MQYWDREARIAFVNAVNSYAGDYGQKRFPVGLGASGVYGSFRSFIQWQTFSRAGIYEAYPGITMGCRFINERDPYFTLTQFSEREVTHRNWNIESPQISFWFTLSQARALSNIFNKYIE</sequence>
<evidence type="ECO:0000313" key="1">
    <source>
        <dbReference type="EMBL" id="AEF82789.1"/>
    </source>
</evidence>
<gene>
    <name evidence="1" type="ordered locus">TREAZ_1137</name>
</gene>
<dbReference type="HOGENOM" id="CLU_2060402_0_0_12"/>
<protein>
    <submittedName>
        <fullName evidence="1">Uncharacterized protein</fullName>
    </submittedName>
</protein>
<reference evidence="2" key="1">
    <citation type="submission" date="2009-12" db="EMBL/GenBank/DDBJ databases">
        <title>Complete sequence of Treponema azotonutricium strain ZAS-9.</title>
        <authorList>
            <person name="Tetu S.G."/>
            <person name="Matson E."/>
            <person name="Ren Q."/>
            <person name="Seshadri R."/>
            <person name="Elbourne L."/>
            <person name="Hassan K.A."/>
            <person name="Durkin A."/>
            <person name="Radune D."/>
            <person name="Mohamoud Y."/>
            <person name="Shay R."/>
            <person name="Jin S."/>
            <person name="Zhang X."/>
            <person name="Lucey K."/>
            <person name="Ballor N.R."/>
            <person name="Ottesen E."/>
            <person name="Rosenthal R."/>
            <person name="Allen A."/>
            <person name="Leadbetter J.R."/>
            <person name="Paulsen I.T."/>
        </authorList>
    </citation>
    <scope>NUCLEOTIDE SEQUENCE [LARGE SCALE GENOMIC DNA]</scope>
    <source>
        <strain evidence="2">ATCC BAA-888 / DSM 13862 / ZAS-9</strain>
    </source>
</reference>